<dbReference type="InterPro" id="IPR006131">
    <property type="entry name" value="Asp_carbamoyltransf_Asp/Orn-bd"/>
</dbReference>
<dbReference type="GO" id="GO:0044205">
    <property type="term" value="P:'de novo' UMP biosynthetic process"/>
    <property type="evidence" value="ECO:0007669"/>
    <property type="project" value="UniProtKB-UniPathway"/>
</dbReference>
<dbReference type="PANTHER" id="PTHR45753">
    <property type="entry name" value="ORNITHINE CARBAMOYLTRANSFERASE, MITOCHONDRIAL"/>
    <property type="match status" value="1"/>
</dbReference>
<dbReference type="AlphaFoldDB" id="A0A381QMS9"/>
<comment type="similarity">
    <text evidence="2">Belongs to the aspartate/ornithine carbamoyltransferase superfamily. ATCase family.</text>
</comment>
<dbReference type="GO" id="GO:0006207">
    <property type="term" value="P:'de novo' pyrimidine nucleobase biosynthetic process"/>
    <property type="evidence" value="ECO:0007669"/>
    <property type="project" value="InterPro"/>
</dbReference>
<keyword evidence="4" id="KW-0808">Transferase</keyword>
<dbReference type="NCBIfam" id="NF002032">
    <property type="entry name" value="PRK00856.1"/>
    <property type="match status" value="1"/>
</dbReference>
<dbReference type="PRINTS" id="PR00100">
    <property type="entry name" value="AOTCASE"/>
</dbReference>
<reference evidence="10" key="1">
    <citation type="submission" date="2018-05" db="EMBL/GenBank/DDBJ databases">
        <authorList>
            <person name="Lanie J.A."/>
            <person name="Ng W.-L."/>
            <person name="Kazmierczak K.M."/>
            <person name="Andrzejewski T.M."/>
            <person name="Davidsen T.M."/>
            <person name="Wayne K.J."/>
            <person name="Tettelin H."/>
            <person name="Glass J.I."/>
            <person name="Rusch D."/>
            <person name="Podicherti R."/>
            <person name="Tsui H.-C.T."/>
            <person name="Winkler M.E."/>
        </authorList>
    </citation>
    <scope>NUCLEOTIDE SEQUENCE</scope>
</reference>
<feature type="domain" description="Aspartate/ornithine carbamoyltransferase Asp/Orn-binding" evidence="8">
    <location>
        <begin position="136"/>
        <end position="281"/>
    </location>
</feature>
<evidence type="ECO:0000259" key="8">
    <source>
        <dbReference type="Pfam" id="PF00185"/>
    </source>
</evidence>
<gene>
    <name evidence="10" type="ORF">METZ01_LOCUS31727</name>
</gene>
<name>A0A381QMS9_9ZZZZ</name>
<proteinExistence type="inferred from homology"/>
<dbReference type="HAMAP" id="MF_00001">
    <property type="entry name" value="Asp_carb_tr"/>
    <property type="match status" value="1"/>
</dbReference>
<evidence type="ECO:0000256" key="5">
    <source>
        <dbReference type="ARBA" id="ARBA00022975"/>
    </source>
</evidence>
<dbReference type="GO" id="GO:0005829">
    <property type="term" value="C:cytosol"/>
    <property type="evidence" value="ECO:0007669"/>
    <property type="project" value="TreeGrafter"/>
</dbReference>
<dbReference type="Gene3D" id="3.40.50.1370">
    <property type="entry name" value="Aspartate/ornithine carbamoyltransferase"/>
    <property type="match status" value="2"/>
</dbReference>
<dbReference type="NCBIfam" id="TIGR00670">
    <property type="entry name" value="asp_carb_tr"/>
    <property type="match status" value="1"/>
</dbReference>
<evidence type="ECO:0000256" key="3">
    <source>
        <dbReference type="ARBA" id="ARBA00013008"/>
    </source>
</evidence>
<feature type="domain" description="Aspartate/ornithine carbamoyltransferase carbamoyl-P binding" evidence="9">
    <location>
        <begin position="9"/>
        <end position="122"/>
    </location>
</feature>
<dbReference type="InterPro" id="IPR036901">
    <property type="entry name" value="Asp/Orn_carbamoylTrfase_sf"/>
</dbReference>
<dbReference type="GO" id="GO:0004070">
    <property type="term" value="F:aspartate carbamoyltransferase activity"/>
    <property type="evidence" value="ECO:0007669"/>
    <property type="project" value="UniProtKB-EC"/>
</dbReference>
<dbReference type="GO" id="GO:0016597">
    <property type="term" value="F:amino acid binding"/>
    <property type="evidence" value="ECO:0007669"/>
    <property type="project" value="InterPro"/>
</dbReference>
<dbReference type="Pfam" id="PF02729">
    <property type="entry name" value="OTCace_N"/>
    <property type="match status" value="1"/>
</dbReference>
<dbReference type="PANTHER" id="PTHR45753:SF6">
    <property type="entry name" value="ASPARTATE CARBAMOYLTRANSFERASE"/>
    <property type="match status" value="1"/>
</dbReference>
<evidence type="ECO:0000259" key="9">
    <source>
        <dbReference type="Pfam" id="PF02729"/>
    </source>
</evidence>
<comment type="pathway">
    <text evidence="1">Pyrimidine metabolism; UMP biosynthesis via de novo pathway; (S)-dihydroorotate from bicarbonate: step 2/3.</text>
</comment>
<organism evidence="10">
    <name type="scientific">marine metagenome</name>
    <dbReference type="NCBI Taxonomy" id="408172"/>
    <lineage>
        <taxon>unclassified sequences</taxon>
        <taxon>metagenomes</taxon>
        <taxon>ecological metagenomes</taxon>
    </lineage>
</organism>
<feature type="non-terminal residue" evidence="10">
    <location>
        <position position="1"/>
    </location>
</feature>
<dbReference type="InterPro" id="IPR006132">
    <property type="entry name" value="Asp/Orn_carbamoyltranf_P-bd"/>
</dbReference>
<comment type="catalytic activity">
    <reaction evidence="7">
        <text>carbamoyl phosphate + L-aspartate = N-carbamoyl-L-aspartate + phosphate + H(+)</text>
        <dbReference type="Rhea" id="RHEA:20013"/>
        <dbReference type="ChEBI" id="CHEBI:15378"/>
        <dbReference type="ChEBI" id="CHEBI:29991"/>
        <dbReference type="ChEBI" id="CHEBI:32814"/>
        <dbReference type="ChEBI" id="CHEBI:43474"/>
        <dbReference type="ChEBI" id="CHEBI:58228"/>
        <dbReference type="EC" id="2.1.3.2"/>
    </reaction>
</comment>
<protein>
    <recommendedName>
        <fullName evidence="3">aspartate carbamoyltransferase</fullName>
        <ecNumber evidence="3">2.1.3.2</ecNumber>
    </recommendedName>
</protein>
<evidence type="ECO:0000256" key="4">
    <source>
        <dbReference type="ARBA" id="ARBA00022679"/>
    </source>
</evidence>
<dbReference type="Pfam" id="PF00185">
    <property type="entry name" value="OTCace"/>
    <property type="match status" value="1"/>
</dbReference>
<evidence type="ECO:0000256" key="2">
    <source>
        <dbReference type="ARBA" id="ARBA00008896"/>
    </source>
</evidence>
<accession>A0A381QMS9</accession>
<dbReference type="SUPFAM" id="SSF53671">
    <property type="entry name" value="Aspartate/ornithine carbamoyltransferase"/>
    <property type="match status" value="1"/>
</dbReference>
<evidence type="ECO:0000256" key="1">
    <source>
        <dbReference type="ARBA" id="ARBA00004852"/>
    </source>
</evidence>
<dbReference type="GO" id="GO:0006520">
    <property type="term" value="P:amino acid metabolic process"/>
    <property type="evidence" value="ECO:0007669"/>
    <property type="project" value="InterPro"/>
</dbReference>
<evidence type="ECO:0000256" key="6">
    <source>
        <dbReference type="ARBA" id="ARBA00043884"/>
    </source>
</evidence>
<dbReference type="InterPro" id="IPR006130">
    <property type="entry name" value="Asp/Orn_carbamoylTrfase"/>
</dbReference>
<keyword evidence="5" id="KW-0665">Pyrimidine biosynthesis</keyword>
<evidence type="ECO:0000256" key="7">
    <source>
        <dbReference type="ARBA" id="ARBA00048859"/>
    </source>
</evidence>
<sequence length="291" mass="31509">VEVTQRPIPKVPALRGRTIAMLFFEDSTRTRMSFDLAAKRLSADVLEFPTHTSSLSKGESIRDTVETIHSLGVDALIIRHNLNGLPKEIADGVGEAPSVINAGDGSNSHPTQGLLDAYTLCEHFHGSAGPQASLSGIHIGIIGDVRHSRVARSDVYAYNALGATVTIVAPKSLQPSDLTDWPVQISEDLDAVLPTLDVVGLLRIQNERMEEALVDSIEEYVESYGMTEARAAVLRDEVVITHPGPVNRGVELAETVLENRKNVLIKQQVKNGVPVRMAVLFRLLGSGVEID</sequence>
<dbReference type="InterPro" id="IPR002082">
    <property type="entry name" value="Asp_carbamoyltransf"/>
</dbReference>
<dbReference type="EMBL" id="UINC01001371">
    <property type="protein sequence ID" value="SUZ78873.1"/>
    <property type="molecule type" value="Genomic_DNA"/>
</dbReference>
<comment type="function">
    <text evidence="6">Catalyzes the condensation of carbamoyl phosphate and aspartate to form carbamoyl aspartate and inorganic phosphate, the committed step in the de novo pyrimidine nucleotide biosynthesis pathway.</text>
</comment>
<dbReference type="UniPathway" id="UPA00070">
    <property type="reaction ID" value="UER00116"/>
</dbReference>
<dbReference type="PRINTS" id="PR00101">
    <property type="entry name" value="ATCASE"/>
</dbReference>
<evidence type="ECO:0000313" key="10">
    <source>
        <dbReference type="EMBL" id="SUZ78873.1"/>
    </source>
</evidence>
<dbReference type="EC" id="2.1.3.2" evidence="3"/>
<dbReference type="PROSITE" id="PS00097">
    <property type="entry name" value="CARBAMOYLTRANSFERASE"/>
    <property type="match status" value="1"/>
</dbReference>